<name>A0AAE1QUA5_9SOLA</name>
<organism evidence="2 3">
    <name type="scientific">Anisodus tanguticus</name>
    <dbReference type="NCBI Taxonomy" id="243964"/>
    <lineage>
        <taxon>Eukaryota</taxon>
        <taxon>Viridiplantae</taxon>
        <taxon>Streptophyta</taxon>
        <taxon>Embryophyta</taxon>
        <taxon>Tracheophyta</taxon>
        <taxon>Spermatophyta</taxon>
        <taxon>Magnoliopsida</taxon>
        <taxon>eudicotyledons</taxon>
        <taxon>Gunneridae</taxon>
        <taxon>Pentapetalae</taxon>
        <taxon>asterids</taxon>
        <taxon>lamiids</taxon>
        <taxon>Solanales</taxon>
        <taxon>Solanaceae</taxon>
        <taxon>Solanoideae</taxon>
        <taxon>Hyoscyameae</taxon>
        <taxon>Anisodus</taxon>
    </lineage>
</organism>
<proteinExistence type="predicted"/>
<feature type="compositionally biased region" description="Acidic residues" evidence="1">
    <location>
        <begin position="15"/>
        <end position="24"/>
    </location>
</feature>
<comment type="caution">
    <text evidence="2">The sequence shown here is derived from an EMBL/GenBank/DDBJ whole genome shotgun (WGS) entry which is preliminary data.</text>
</comment>
<reference evidence="2" key="1">
    <citation type="submission" date="2023-12" db="EMBL/GenBank/DDBJ databases">
        <title>Genome assembly of Anisodus tanguticus.</title>
        <authorList>
            <person name="Wang Y.-J."/>
        </authorList>
    </citation>
    <scope>NUCLEOTIDE SEQUENCE</scope>
    <source>
        <strain evidence="2">KB-2021</strain>
        <tissue evidence="2">Leaf</tissue>
    </source>
</reference>
<dbReference type="Proteomes" id="UP001291623">
    <property type="component" value="Unassembled WGS sequence"/>
</dbReference>
<sequence>MQREGDSQFQLNQEDHEDQAEELEQGNFSMTIGESSTTRNSFEGELSPLENSDNQLVNYSDIIPLSIDEGMTELFRQRSTKFQSIFFQICSFSGIVKLF</sequence>
<feature type="region of interest" description="Disordered" evidence="1">
    <location>
        <begin position="1"/>
        <end position="49"/>
    </location>
</feature>
<gene>
    <name evidence="2" type="ORF">RND71_041277</name>
</gene>
<feature type="compositionally biased region" description="Polar residues" evidence="1">
    <location>
        <begin position="26"/>
        <end position="41"/>
    </location>
</feature>
<protein>
    <submittedName>
        <fullName evidence="2">Uncharacterized protein</fullName>
    </submittedName>
</protein>
<evidence type="ECO:0000256" key="1">
    <source>
        <dbReference type="SAM" id="MobiDB-lite"/>
    </source>
</evidence>
<evidence type="ECO:0000313" key="2">
    <source>
        <dbReference type="EMBL" id="KAK4339815.1"/>
    </source>
</evidence>
<evidence type="ECO:0000313" key="3">
    <source>
        <dbReference type="Proteomes" id="UP001291623"/>
    </source>
</evidence>
<accession>A0AAE1QUA5</accession>
<keyword evidence="3" id="KW-1185">Reference proteome</keyword>
<dbReference type="EMBL" id="JAVYJV010000023">
    <property type="protein sequence ID" value="KAK4339815.1"/>
    <property type="molecule type" value="Genomic_DNA"/>
</dbReference>
<dbReference type="AlphaFoldDB" id="A0AAE1QUA5"/>